<dbReference type="InterPro" id="IPR020846">
    <property type="entry name" value="MFS_dom"/>
</dbReference>
<feature type="transmembrane region" description="Helical" evidence="6">
    <location>
        <begin position="433"/>
        <end position="452"/>
    </location>
</feature>
<feature type="domain" description="Major facilitator superfamily (MFS) profile" evidence="7">
    <location>
        <begin position="20"/>
        <end position="456"/>
    </location>
</feature>
<feature type="transmembrane region" description="Helical" evidence="6">
    <location>
        <begin position="331"/>
        <end position="351"/>
    </location>
</feature>
<feature type="transmembrane region" description="Helical" evidence="6">
    <location>
        <begin position="59"/>
        <end position="77"/>
    </location>
</feature>
<dbReference type="EMBL" id="VVIM01000005">
    <property type="protein sequence ID" value="KAB0799290.1"/>
    <property type="molecule type" value="Genomic_DNA"/>
</dbReference>
<evidence type="ECO:0000256" key="1">
    <source>
        <dbReference type="ARBA" id="ARBA00004141"/>
    </source>
</evidence>
<organism evidence="8 9">
    <name type="scientific">Photinus pyralis</name>
    <name type="common">Common eastern firefly</name>
    <name type="synonym">Lampyris pyralis</name>
    <dbReference type="NCBI Taxonomy" id="7054"/>
    <lineage>
        <taxon>Eukaryota</taxon>
        <taxon>Metazoa</taxon>
        <taxon>Ecdysozoa</taxon>
        <taxon>Arthropoda</taxon>
        <taxon>Hexapoda</taxon>
        <taxon>Insecta</taxon>
        <taxon>Pterygota</taxon>
        <taxon>Neoptera</taxon>
        <taxon>Endopterygota</taxon>
        <taxon>Coleoptera</taxon>
        <taxon>Polyphaga</taxon>
        <taxon>Elateriformia</taxon>
        <taxon>Elateroidea</taxon>
        <taxon>Lampyridae</taxon>
        <taxon>Lampyrinae</taxon>
        <taxon>Photinus</taxon>
    </lineage>
</organism>
<feature type="transmembrane region" description="Helical" evidence="6">
    <location>
        <begin position="116"/>
        <end position="139"/>
    </location>
</feature>
<evidence type="ECO:0000313" key="8">
    <source>
        <dbReference type="EMBL" id="KAB0799290.1"/>
    </source>
</evidence>
<dbReference type="SUPFAM" id="SSF103473">
    <property type="entry name" value="MFS general substrate transporter"/>
    <property type="match status" value="1"/>
</dbReference>
<keyword evidence="9" id="KW-1185">Reference proteome</keyword>
<feature type="transmembrane region" description="Helical" evidence="6">
    <location>
        <begin position="151"/>
        <end position="174"/>
    </location>
</feature>
<comment type="subcellular location">
    <subcellularLocation>
        <location evidence="1">Membrane</location>
        <topology evidence="1">Multi-pass membrane protein</topology>
    </subcellularLocation>
</comment>
<dbReference type="Pfam" id="PF00083">
    <property type="entry name" value="Sugar_tr"/>
    <property type="match status" value="1"/>
</dbReference>
<keyword evidence="3 6" id="KW-1133">Transmembrane helix</keyword>
<keyword evidence="2 6" id="KW-0812">Transmembrane</keyword>
<feature type="transmembrane region" description="Helical" evidence="6">
    <location>
        <begin position="266"/>
        <end position="289"/>
    </location>
</feature>
<feature type="transmembrane region" description="Helical" evidence="6">
    <location>
        <begin position="400"/>
        <end position="421"/>
    </location>
</feature>
<keyword evidence="5" id="KW-0325">Glycoprotein</keyword>
<dbReference type="InParanoid" id="A0A5N4APM5"/>
<dbReference type="PROSITE" id="PS00217">
    <property type="entry name" value="SUGAR_TRANSPORT_2"/>
    <property type="match status" value="1"/>
</dbReference>
<dbReference type="PROSITE" id="PS50850">
    <property type="entry name" value="MFS"/>
    <property type="match status" value="1"/>
</dbReference>
<dbReference type="GO" id="GO:0016020">
    <property type="term" value="C:membrane"/>
    <property type="evidence" value="ECO:0007669"/>
    <property type="project" value="UniProtKB-SubCell"/>
</dbReference>
<protein>
    <recommendedName>
        <fullName evidence="7">Major facilitator superfamily (MFS) profile domain-containing protein</fullName>
    </recommendedName>
</protein>
<dbReference type="Proteomes" id="UP000327044">
    <property type="component" value="Unassembled WGS sequence"/>
</dbReference>
<evidence type="ECO:0000256" key="4">
    <source>
        <dbReference type="ARBA" id="ARBA00023136"/>
    </source>
</evidence>
<dbReference type="OrthoDB" id="6612291at2759"/>
<dbReference type="PANTHER" id="PTHR48021:SF89">
    <property type="entry name" value="FI02132P-RELATED"/>
    <property type="match status" value="1"/>
</dbReference>
<dbReference type="InterPro" id="IPR003663">
    <property type="entry name" value="Sugar/inositol_transpt"/>
</dbReference>
<evidence type="ECO:0000259" key="7">
    <source>
        <dbReference type="PROSITE" id="PS50850"/>
    </source>
</evidence>
<dbReference type="InterPro" id="IPR050549">
    <property type="entry name" value="MFS_Trehalose_Transporter"/>
</dbReference>
<keyword evidence="4 6" id="KW-0472">Membrane</keyword>
<dbReference type="InterPro" id="IPR005828">
    <property type="entry name" value="MFS_sugar_transport-like"/>
</dbReference>
<evidence type="ECO:0000256" key="5">
    <source>
        <dbReference type="ARBA" id="ARBA00023180"/>
    </source>
</evidence>
<evidence type="ECO:0000256" key="6">
    <source>
        <dbReference type="SAM" id="Phobius"/>
    </source>
</evidence>
<dbReference type="PRINTS" id="PR00171">
    <property type="entry name" value="SUGRTRNSPORT"/>
</dbReference>
<gene>
    <name evidence="8" type="ORF">PPYR_07170</name>
</gene>
<sequence length="491" mass="54545">MEIENQSNVSQKSTVVQVLLGLIVSFSSLAPSMSIGFSAVALPYLTDVSNARRLTGDEASWFASIASIAAPLGCLLSGPISDRFGRKPAIICVNVVCFLGWAIITVAYYFPNHQFLLLLIGRLFTGFSTGLSSMPAAVYMAEIATPKLRGLLITWNALCFSLGIVIIYALGWIMTENWGLVAALSAAFPCAGLAMVMTYMVESPSWLITKHRYEDAKRKLRKLFNSREVDEEYETLIRNVAGTRTECEDYRFRWRHFLEPVCYKPLILMSMFFIFQQFSGTFVILSYAIDIVNEAKISIDLYGAIVLIAATRAVTSAFVSIASKRVGRRPLSLCSGIGMTVSMVLLSGYLFCIKRGIITDDRFAWVPLTLLMTYFFTATLGFLTMPFAMSAEVFPSKIRGLATGMVTSIAYTANFILVKLYPDMLHGMGISPLFLFYGAMSAVGTIFVMLRLPETNGKTLMEIERYFRNESRNNGELERVQSTCFISNNSN</sequence>
<dbReference type="FunCoup" id="A0A5N4APM5">
    <property type="interactions" value="57"/>
</dbReference>
<proteinExistence type="predicted"/>
<accession>A0A5N4APM5</accession>
<feature type="transmembrane region" description="Helical" evidence="6">
    <location>
        <begin position="363"/>
        <end position="388"/>
    </location>
</feature>
<name>A0A5N4APM5_PHOPY</name>
<evidence type="ECO:0000313" key="9">
    <source>
        <dbReference type="Proteomes" id="UP000327044"/>
    </source>
</evidence>
<dbReference type="InterPro" id="IPR005829">
    <property type="entry name" value="Sugar_transporter_CS"/>
</dbReference>
<comment type="caution">
    <text evidence="8">The sequence shown here is derived from an EMBL/GenBank/DDBJ whole genome shotgun (WGS) entry which is preliminary data.</text>
</comment>
<feature type="transmembrane region" description="Helical" evidence="6">
    <location>
        <begin position="89"/>
        <end position="110"/>
    </location>
</feature>
<evidence type="ECO:0000256" key="3">
    <source>
        <dbReference type="ARBA" id="ARBA00022989"/>
    </source>
</evidence>
<dbReference type="PANTHER" id="PTHR48021">
    <property type="match status" value="1"/>
</dbReference>
<feature type="transmembrane region" description="Helical" evidence="6">
    <location>
        <begin position="18"/>
        <end position="39"/>
    </location>
</feature>
<feature type="transmembrane region" description="Helical" evidence="6">
    <location>
        <begin position="301"/>
        <end position="319"/>
    </location>
</feature>
<dbReference type="FunFam" id="1.20.1250.20:FF:000249">
    <property type="entry name" value="facilitated trehalose transporter Tret1"/>
    <property type="match status" value="1"/>
</dbReference>
<feature type="transmembrane region" description="Helical" evidence="6">
    <location>
        <begin position="180"/>
        <end position="201"/>
    </location>
</feature>
<dbReference type="InterPro" id="IPR036259">
    <property type="entry name" value="MFS_trans_sf"/>
</dbReference>
<dbReference type="Gene3D" id="1.20.1250.20">
    <property type="entry name" value="MFS general substrate transporter like domains"/>
    <property type="match status" value="1"/>
</dbReference>
<dbReference type="AlphaFoldDB" id="A0A5N4APM5"/>
<dbReference type="GO" id="GO:0022857">
    <property type="term" value="F:transmembrane transporter activity"/>
    <property type="evidence" value="ECO:0007669"/>
    <property type="project" value="InterPro"/>
</dbReference>
<evidence type="ECO:0000256" key="2">
    <source>
        <dbReference type="ARBA" id="ARBA00022692"/>
    </source>
</evidence>
<reference evidence="8 9" key="1">
    <citation type="journal article" date="2018" name="Elife">
        <title>Firefly genomes illuminate parallel origins of bioluminescence in beetles.</title>
        <authorList>
            <person name="Fallon T.R."/>
            <person name="Lower S.E."/>
            <person name="Chang C.H."/>
            <person name="Bessho-Uehara M."/>
            <person name="Martin G.J."/>
            <person name="Bewick A.J."/>
            <person name="Behringer M."/>
            <person name="Debat H.J."/>
            <person name="Wong I."/>
            <person name="Day J.C."/>
            <person name="Suvorov A."/>
            <person name="Silva C.J."/>
            <person name="Stanger-Hall K.F."/>
            <person name="Hall D.W."/>
            <person name="Schmitz R.J."/>
            <person name="Nelson D.R."/>
            <person name="Lewis S.M."/>
            <person name="Shigenobu S."/>
            <person name="Bybee S.M."/>
            <person name="Larracuente A.M."/>
            <person name="Oba Y."/>
            <person name="Weng J.K."/>
        </authorList>
    </citation>
    <scope>NUCLEOTIDE SEQUENCE [LARGE SCALE GENOMIC DNA]</scope>
    <source>
        <strain evidence="8">1611_PpyrPB1</strain>
        <tissue evidence="8">Whole body</tissue>
    </source>
</reference>